<dbReference type="EMBL" id="GGEC01090362">
    <property type="protein sequence ID" value="MBX70846.1"/>
    <property type="molecule type" value="Transcribed_RNA"/>
</dbReference>
<reference evidence="1" key="1">
    <citation type="submission" date="2018-02" db="EMBL/GenBank/DDBJ databases">
        <title>Rhizophora mucronata_Transcriptome.</title>
        <authorList>
            <person name="Meera S.P."/>
            <person name="Sreeshan A."/>
            <person name="Augustine A."/>
        </authorList>
    </citation>
    <scope>NUCLEOTIDE SEQUENCE</scope>
    <source>
        <tissue evidence="1">Leaf</tissue>
    </source>
</reference>
<organism evidence="1">
    <name type="scientific">Rhizophora mucronata</name>
    <name type="common">Asiatic mangrove</name>
    <dbReference type="NCBI Taxonomy" id="61149"/>
    <lineage>
        <taxon>Eukaryota</taxon>
        <taxon>Viridiplantae</taxon>
        <taxon>Streptophyta</taxon>
        <taxon>Embryophyta</taxon>
        <taxon>Tracheophyta</taxon>
        <taxon>Spermatophyta</taxon>
        <taxon>Magnoliopsida</taxon>
        <taxon>eudicotyledons</taxon>
        <taxon>Gunneridae</taxon>
        <taxon>Pentapetalae</taxon>
        <taxon>rosids</taxon>
        <taxon>fabids</taxon>
        <taxon>Malpighiales</taxon>
        <taxon>Rhizophoraceae</taxon>
        <taxon>Rhizophora</taxon>
    </lineage>
</organism>
<sequence>MVWVSSSSSVKLEPQFPSSLKINMKSDALSTPTNWPLLKSQSGAIGIPCSNKI</sequence>
<dbReference type="AlphaFoldDB" id="A0A2P2QV19"/>
<protein>
    <submittedName>
        <fullName evidence="1">Sucrose nonfermenting 4-like protein isoform X3</fullName>
    </submittedName>
</protein>
<name>A0A2P2QV19_RHIMU</name>
<proteinExistence type="predicted"/>
<accession>A0A2P2QV19</accession>
<evidence type="ECO:0000313" key="1">
    <source>
        <dbReference type="EMBL" id="MBX70846.1"/>
    </source>
</evidence>